<sequence length="105" mass="10807">MERAELFISVAQLLKGAVASPLNFSFVTCSKCRRRPSAPPSNAAGRTALPTAGGVGWRINSMVRTRGASEVLAASVCADPSVTASCTTASSTCGADGLTMILRMD</sequence>
<name>A0A914I740_GLORO</name>
<keyword evidence="1" id="KW-1185">Reference proteome</keyword>
<accession>A0A914I740</accession>
<dbReference type="Proteomes" id="UP000887572">
    <property type="component" value="Unplaced"/>
</dbReference>
<dbReference type="WBParaSite" id="Gr19_v10_g7365.t1">
    <property type="protein sequence ID" value="Gr19_v10_g7365.t1"/>
    <property type="gene ID" value="Gr19_v10_g7365"/>
</dbReference>
<protein>
    <submittedName>
        <fullName evidence="2">Secreted protein</fullName>
    </submittedName>
</protein>
<evidence type="ECO:0000313" key="1">
    <source>
        <dbReference type="Proteomes" id="UP000887572"/>
    </source>
</evidence>
<dbReference type="AlphaFoldDB" id="A0A914I740"/>
<proteinExistence type="predicted"/>
<reference evidence="2" key="1">
    <citation type="submission" date="2022-11" db="UniProtKB">
        <authorList>
            <consortium name="WormBaseParasite"/>
        </authorList>
    </citation>
    <scope>IDENTIFICATION</scope>
</reference>
<organism evidence="1 2">
    <name type="scientific">Globodera rostochiensis</name>
    <name type="common">Golden nematode worm</name>
    <name type="synonym">Heterodera rostochiensis</name>
    <dbReference type="NCBI Taxonomy" id="31243"/>
    <lineage>
        <taxon>Eukaryota</taxon>
        <taxon>Metazoa</taxon>
        <taxon>Ecdysozoa</taxon>
        <taxon>Nematoda</taxon>
        <taxon>Chromadorea</taxon>
        <taxon>Rhabditida</taxon>
        <taxon>Tylenchina</taxon>
        <taxon>Tylenchomorpha</taxon>
        <taxon>Tylenchoidea</taxon>
        <taxon>Heteroderidae</taxon>
        <taxon>Heteroderinae</taxon>
        <taxon>Globodera</taxon>
    </lineage>
</organism>
<evidence type="ECO:0000313" key="2">
    <source>
        <dbReference type="WBParaSite" id="Gr19_v10_g7365.t1"/>
    </source>
</evidence>